<evidence type="ECO:0000256" key="3">
    <source>
        <dbReference type="ARBA" id="ARBA00018111"/>
    </source>
</evidence>
<dbReference type="PANTHER" id="PTHR33602:SF1">
    <property type="entry name" value="REGULATORY PROTEIN RECX FAMILY PROTEIN"/>
    <property type="match status" value="1"/>
</dbReference>
<comment type="subcellular location">
    <subcellularLocation>
        <location evidence="1 5">Cytoplasm</location>
    </subcellularLocation>
</comment>
<gene>
    <name evidence="5" type="primary">recX</name>
    <name evidence="7" type="ORF">ON753_09885</name>
</gene>
<evidence type="ECO:0000313" key="7">
    <source>
        <dbReference type="EMBL" id="MCX2722691.1"/>
    </source>
</evidence>
<keyword evidence="4 5" id="KW-0963">Cytoplasm</keyword>
<proteinExistence type="inferred from homology"/>
<dbReference type="InterPro" id="IPR036388">
    <property type="entry name" value="WH-like_DNA-bd_sf"/>
</dbReference>
<dbReference type="PANTHER" id="PTHR33602">
    <property type="entry name" value="REGULATORY PROTEIN RECX FAMILY PROTEIN"/>
    <property type="match status" value="1"/>
</dbReference>
<dbReference type="RefSeq" id="WP_265962351.1">
    <property type="nucleotide sequence ID" value="NZ_JAPEVI010000003.1"/>
</dbReference>
<evidence type="ECO:0000313" key="8">
    <source>
        <dbReference type="Proteomes" id="UP001300261"/>
    </source>
</evidence>
<protein>
    <recommendedName>
        <fullName evidence="3 5">Regulatory protein RecX</fullName>
    </recommendedName>
</protein>
<evidence type="ECO:0000256" key="2">
    <source>
        <dbReference type="ARBA" id="ARBA00009695"/>
    </source>
</evidence>
<comment type="function">
    <text evidence="5">Modulates RecA activity.</text>
</comment>
<feature type="domain" description="RecX second three-helical" evidence="6">
    <location>
        <begin position="73"/>
        <end position="113"/>
    </location>
</feature>
<evidence type="ECO:0000256" key="5">
    <source>
        <dbReference type="HAMAP-Rule" id="MF_01114"/>
    </source>
</evidence>
<comment type="caution">
    <text evidence="7">The sequence shown here is derived from an EMBL/GenBank/DDBJ whole genome shotgun (WGS) entry which is preliminary data.</text>
</comment>
<sequence>MPGNRRYKLPTEERLTRSAIHYLERYASSSANLRKVLERKIIKACMAHDRDPAEFSPLIDAVLEKCSKAGFLDDQAYAETKTRSLRRRGGSQRKIEAQLTAKGVDRAIIESALRQDEQTDLSAAHIFARRRRLGPYRSADDRHERRDKDLAAMCRAGFSYEVARQVIDASNDDGRRTKASD</sequence>
<organism evidence="7 8">
    <name type="scientific">Roseibium salinum</name>
    <dbReference type="NCBI Taxonomy" id="1604349"/>
    <lineage>
        <taxon>Bacteria</taxon>
        <taxon>Pseudomonadati</taxon>
        <taxon>Pseudomonadota</taxon>
        <taxon>Alphaproteobacteria</taxon>
        <taxon>Hyphomicrobiales</taxon>
        <taxon>Stappiaceae</taxon>
        <taxon>Roseibium</taxon>
    </lineage>
</organism>
<evidence type="ECO:0000256" key="4">
    <source>
        <dbReference type="ARBA" id="ARBA00022490"/>
    </source>
</evidence>
<reference evidence="7 8" key="1">
    <citation type="journal article" date="2016" name="Int. J. Syst. Evol. Microbiol.">
        <title>Labrenzia salina sp. nov., isolated from the rhizosphere of the halophyte Arthrocnemum macrostachyum.</title>
        <authorList>
            <person name="Camacho M."/>
            <person name="Redondo-Gomez S."/>
            <person name="Rodriguez-Llorente I."/>
            <person name="Rohde M."/>
            <person name="Sproer C."/>
            <person name="Schumann P."/>
            <person name="Klenk H.P."/>
            <person name="Montero-Calasanz M.D.C."/>
        </authorList>
    </citation>
    <scope>NUCLEOTIDE SEQUENCE [LARGE SCALE GENOMIC DNA]</scope>
    <source>
        <strain evidence="7 8">DSM 29163</strain>
    </source>
</reference>
<dbReference type="Proteomes" id="UP001300261">
    <property type="component" value="Unassembled WGS sequence"/>
</dbReference>
<accession>A0ABT3R0F2</accession>
<dbReference type="InterPro" id="IPR003783">
    <property type="entry name" value="Regulatory_RecX"/>
</dbReference>
<dbReference type="Pfam" id="PF02631">
    <property type="entry name" value="RecX_HTH2"/>
    <property type="match status" value="1"/>
</dbReference>
<keyword evidence="8" id="KW-1185">Reference proteome</keyword>
<comment type="similarity">
    <text evidence="2 5">Belongs to the RecX family.</text>
</comment>
<evidence type="ECO:0000256" key="1">
    <source>
        <dbReference type="ARBA" id="ARBA00004496"/>
    </source>
</evidence>
<name>A0ABT3R0F2_9HYPH</name>
<evidence type="ECO:0000259" key="6">
    <source>
        <dbReference type="Pfam" id="PF02631"/>
    </source>
</evidence>
<dbReference type="EMBL" id="JAPEVI010000003">
    <property type="protein sequence ID" value="MCX2722691.1"/>
    <property type="molecule type" value="Genomic_DNA"/>
</dbReference>
<dbReference type="InterPro" id="IPR053924">
    <property type="entry name" value="RecX_HTH_2nd"/>
</dbReference>
<dbReference type="HAMAP" id="MF_01114">
    <property type="entry name" value="RecX"/>
    <property type="match status" value="1"/>
</dbReference>
<dbReference type="Gene3D" id="1.10.10.10">
    <property type="entry name" value="Winged helix-like DNA-binding domain superfamily/Winged helix DNA-binding domain"/>
    <property type="match status" value="1"/>
</dbReference>